<dbReference type="EMBL" id="JAJUBC010000028">
    <property type="protein sequence ID" value="MDD1795402.1"/>
    <property type="molecule type" value="Genomic_DNA"/>
</dbReference>
<keyword evidence="2" id="KW-1185">Reference proteome</keyword>
<reference evidence="1" key="1">
    <citation type="submission" date="2021-12" db="EMBL/GenBank/DDBJ databases">
        <title>Enterovibrio ZSDZ35 sp. nov. and Enterovibrio ZSDZ42 sp. nov., isolated from coastal seawater in Qingdao.</title>
        <authorList>
            <person name="Zhang P."/>
        </authorList>
    </citation>
    <scope>NUCLEOTIDE SEQUENCE</scope>
    <source>
        <strain evidence="1">ZSDZ42</strain>
    </source>
</reference>
<accession>A0ABT5R7C6</accession>
<comment type="caution">
    <text evidence="1">The sequence shown here is derived from an EMBL/GenBank/DDBJ whole genome shotgun (WGS) entry which is preliminary data.</text>
</comment>
<protein>
    <submittedName>
        <fullName evidence="1">Uncharacterized protein</fullName>
    </submittedName>
</protein>
<organism evidence="1 2">
    <name type="scientific">Enterovibrio gelatinilyticus</name>
    <dbReference type="NCBI Taxonomy" id="2899819"/>
    <lineage>
        <taxon>Bacteria</taxon>
        <taxon>Pseudomonadati</taxon>
        <taxon>Pseudomonadota</taxon>
        <taxon>Gammaproteobacteria</taxon>
        <taxon>Vibrionales</taxon>
        <taxon>Vibrionaceae</taxon>
        <taxon>Enterovibrio</taxon>
    </lineage>
</organism>
<dbReference type="Proteomes" id="UP001149400">
    <property type="component" value="Unassembled WGS sequence"/>
</dbReference>
<evidence type="ECO:0000313" key="2">
    <source>
        <dbReference type="Proteomes" id="UP001149400"/>
    </source>
</evidence>
<name>A0ABT5R7C6_9GAMM</name>
<dbReference type="Pfam" id="PF26541">
    <property type="entry name" value="MafI2"/>
    <property type="match status" value="1"/>
</dbReference>
<sequence>MLGEVPPTLRYVYASLESGMLSFHAVFTDDATDDHLESASCVLTEVLADCPATTQLCEKIERNSAAPWKIGTGENLLYLRYGELDNV</sequence>
<proteinExistence type="predicted"/>
<dbReference type="RefSeq" id="WP_274166198.1">
    <property type="nucleotide sequence ID" value="NZ_JAJUBC010000028.1"/>
</dbReference>
<evidence type="ECO:0000313" key="1">
    <source>
        <dbReference type="EMBL" id="MDD1795402.1"/>
    </source>
</evidence>
<gene>
    <name evidence="1" type="ORF">LRP50_19915</name>
</gene>
<dbReference type="InterPro" id="IPR058702">
    <property type="entry name" value="MafI2-like"/>
</dbReference>